<organism evidence="2 3">
    <name type="scientific">Clostridium perfringens (strain ATCC 13124 / DSM 756 / JCM 1290 / NCIMB 6125 / NCTC 8237 / Type A)</name>
    <dbReference type="NCBI Taxonomy" id="195103"/>
    <lineage>
        <taxon>Bacteria</taxon>
        <taxon>Bacillati</taxon>
        <taxon>Bacillota</taxon>
        <taxon>Clostridia</taxon>
        <taxon>Eubacteriales</taxon>
        <taxon>Clostridiaceae</taxon>
        <taxon>Clostridium</taxon>
    </lineage>
</organism>
<gene>
    <name evidence="2" type="ordered locus">CPF_2208</name>
</gene>
<comment type="similarity">
    <text evidence="1">Belongs to the protein-tyrosine phosphatase family.</text>
</comment>
<evidence type="ECO:0000313" key="3">
    <source>
        <dbReference type="Proteomes" id="UP000001823"/>
    </source>
</evidence>
<dbReference type="HOGENOM" id="CLU_057546_0_1_9"/>
<proteinExistence type="inferred from homology"/>
<dbReference type="InterPro" id="IPR026893">
    <property type="entry name" value="Tyr/Ser_Pase_IphP-type"/>
</dbReference>
<dbReference type="InterPro" id="IPR029021">
    <property type="entry name" value="Prot-tyrosine_phosphatase-like"/>
</dbReference>
<dbReference type="KEGG" id="cpf:CPF_2208"/>
<evidence type="ECO:0008006" key="4">
    <source>
        <dbReference type="Google" id="ProtNLM"/>
    </source>
</evidence>
<accession>A0A0H2YRU1</accession>
<dbReference type="STRING" id="195103.CPF_2208"/>
<dbReference type="RefSeq" id="WP_011591008.1">
    <property type="nucleotide sequence ID" value="NC_008261.1"/>
</dbReference>
<protein>
    <recommendedName>
        <fullName evidence="4">Protein-tyrosine-phosphatase</fullName>
    </recommendedName>
</protein>
<dbReference type="Pfam" id="PF13350">
    <property type="entry name" value="Y_phosphatase3"/>
    <property type="match status" value="1"/>
</dbReference>
<evidence type="ECO:0000256" key="1">
    <source>
        <dbReference type="ARBA" id="ARBA00009580"/>
    </source>
</evidence>
<evidence type="ECO:0000313" key="2">
    <source>
        <dbReference type="EMBL" id="ABG83737.1"/>
    </source>
</evidence>
<dbReference type="Proteomes" id="UP000001823">
    <property type="component" value="Chromosome"/>
</dbReference>
<dbReference type="GO" id="GO:0004721">
    <property type="term" value="F:phosphoprotein phosphatase activity"/>
    <property type="evidence" value="ECO:0007669"/>
    <property type="project" value="InterPro"/>
</dbReference>
<dbReference type="eggNOG" id="COG2365">
    <property type="taxonomic scope" value="Bacteria"/>
</dbReference>
<dbReference type="EMBL" id="CP000246">
    <property type="protein sequence ID" value="ABG83737.1"/>
    <property type="molecule type" value="Genomic_DNA"/>
</dbReference>
<reference evidence="2 3" key="1">
    <citation type="journal article" date="2006" name="Genome Res.">
        <title>Skewed genomic variability in strains of the toxigenic bacterial pathogen, Clostridium perfringens.</title>
        <authorList>
            <person name="Myers G.S."/>
            <person name="Rasko D.A."/>
            <person name="Cheung J.K."/>
            <person name="Ravel J."/>
            <person name="Seshadri R."/>
            <person name="Deboy R.T."/>
            <person name="Ren Q."/>
            <person name="Varga J."/>
            <person name="Awad M.M."/>
            <person name="Brinkac L.M."/>
            <person name="Daugherty S.C."/>
            <person name="Haft D.H."/>
            <person name="Dodson R.J."/>
            <person name="Madupu R."/>
            <person name="Nelson W.C."/>
            <person name="Rosovitz M.J."/>
            <person name="Sullivan S.A."/>
            <person name="Khouri H."/>
            <person name="Dimitrov G.I."/>
            <person name="Watkins K.L."/>
            <person name="Mulligan S."/>
            <person name="Benton J."/>
            <person name="Radune D."/>
            <person name="Fisher D.J."/>
            <person name="Atkins H.S."/>
            <person name="Hiscox T."/>
            <person name="Jost B.H."/>
            <person name="Billington S.J."/>
            <person name="Songer J.G."/>
            <person name="McClane B.A."/>
            <person name="Titball R.W."/>
            <person name="Rood J.I."/>
            <person name="Melville S.B."/>
            <person name="Paulsen I.T."/>
        </authorList>
    </citation>
    <scope>NUCLEOTIDE SEQUENCE [LARGE SCALE GENOMIC DNA]</scope>
    <source>
        <strain evidence="3">ATCC 13124 / DSM 756 / JCM 1290 / NCIMB 6125 / NCTC 8237 / S 107 / Type A</strain>
    </source>
</reference>
<keyword evidence="3" id="KW-1185">Reference proteome</keyword>
<dbReference type="Gene3D" id="3.90.190.10">
    <property type="entry name" value="Protein tyrosine phosphatase superfamily"/>
    <property type="match status" value="1"/>
</dbReference>
<name>A0A0H2YRU1_CLOP1</name>
<sequence>MRSLNGNLIRISGELLKITLNKEVTGTLYYFEKLNGELKFIKHIEKENEFEFKDPEPKNRTFYFIKCENEELILAERLVPLKRFCNFRDLGGYETKDGRKVKWGLFYRSEALNKLKGEDLEYFKTLGIKYIFDYRSLEEVKLSPDRNVEGTKNINISAMRNLDNQNLNMESYLKGILSKDSNQELPEKILMDGYSEMPLNNLAFKELIKIIENPKNLAVLQHCTSGKDRTGLGSALILLLLGVPEQKVIEDYMLSNEYRKGENHRILQIYEKHVSNETIKELIEGILGVKKKFIELSLNKIKDTYGSYETYFFKEYGLTKEKIEFLRNEYLY</sequence>
<dbReference type="PaxDb" id="195103-CPF_2208"/>
<dbReference type="PANTHER" id="PTHR31126">
    <property type="entry name" value="TYROSINE-PROTEIN PHOSPHATASE"/>
    <property type="match status" value="1"/>
</dbReference>
<dbReference type="SUPFAM" id="SSF52799">
    <property type="entry name" value="(Phosphotyrosine protein) phosphatases II"/>
    <property type="match status" value="1"/>
</dbReference>
<dbReference type="PANTHER" id="PTHR31126:SF1">
    <property type="entry name" value="TYROSINE SPECIFIC PROTEIN PHOSPHATASES DOMAIN-CONTAINING PROTEIN"/>
    <property type="match status" value="1"/>
</dbReference>
<dbReference type="AlphaFoldDB" id="A0A0H2YRU1"/>